<protein>
    <submittedName>
        <fullName evidence="2">Transposase IS200 like protein</fullName>
    </submittedName>
</protein>
<dbReference type="InterPro" id="IPR036515">
    <property type="entry name" value="Transposase_17_sf"/>
</dbReference>
<name>A0A223P163_9SPHI</name>
<keyword evidence="3" id="KW-1185">Reference proteome</keyword>
<dbReference type="AlphaFoldDB" id="A0A223P163"/>
<dbReference type="InterPro" id="IPR052715">
    <property type="entry name" value="RAYT_transposase"/>
</dbReference>
<accession>A0A223P163</accession>
<dbReference type="PANTHER" id="PTHR36966">
    <property type="entry name" value="REP-ASSOCIATED TYROSINE TRANSPOSASE"/>
    <property type="match status" value="1"/>
</dbReference>
<dbReference type="SMART" id="SM01321">
    <property type="entry name" value="Y1_Tnp"/>
    <property type="match status" value="1"/>
</dbReference>
<sequence length="199" mass="23146">MDTKNLSVPLKLKTIAIFKIKAHIYFMSRNASTDELYFATFTVVDWIDVLTRREYSDFIIENLQYCQQHKNLNVYAYVIITNHIHLVANVRDGSLGEVLGRFKSYTSKKLFELIANNAGESRREWMIKAFEHAGKYNPLNENHQFWQNGNYPVLLYSPAVIDQKIDYIHENPVKAGFVGAAHDYWYSSSNPESPLKIIY</sequence>
<dbReference type="NCBIfam" id="NF047646">
    <property type="entry name" value="REP_Tyr_transpos"/>
    <property type="match status" value="1"/>
</dbReference>
<evidence type="ECO:0000313" key="3">
    <source>
        <dbReference type="Proteomes" id="UP000215002"/>
    </source>
</evidence>
<dbReference type="InterPro" id="IPR002686">
    <property type="entry name" value="Transposase_17"/>
</dbReference>
<dbReference type="Proteomes" id="UP000215002">
    <property type="component" value="Chromosome"/>
</dbReference>
<dbReference type="GO" id="GO:0043565">
    <property type="term" value="F:sequence-specific DNA binding"/>
    <property type="evidence" value="ECO:0007669"/>
    <property type="project" value="TreeGrafter"/>
</dbReference>
<dbReference type="EMBL" id="CP022743">
    <property type="protein sequence ID" value="ASU35852.1"/>
    <property type="molecule type" value="Genomic_DNA"/>
</dbReference>
<dbReference type="SUPFAM" id="SSF143422">
    <property type="entry name" value="Transposase IS200-like"/>
    <property type="match status" value="1"/>
</dbReference>
<evidence type="ECO:0000313" key="2">
    <source>
        <dbReference type="EMBL" id="ASU35852.1"/>
    </source>
</evidence>
<gene>
    <name evidence="2" type="ORF">MuYL_3967</name>
</gene>
<reference evidence="2 3" key="1">
    <citation type="submission" date="2017-08" db="EMBL/GenBank/DDBJ databases">
        <title>Complete genome sequence of Mucilaginibacter sp. strain BJC16-A31.</title>
        <authorList>
            <consortium name="Henan University of Science and Technology"/>
            <person name="You X."/>
        </authorList>
    </citation>
    <scope>NUCLEOTIDE SEQUENCE [LARGE SCALE GENOMIC DNA]</scope>
    <source>
        <strain evidence="2 3">BJC16-A31</strain>
    </source>
</reference>
<feature type="domain" description="Transposase IS200-like" evidence="1">
    <location>
        <begin position="32"/>
        <end position="171"/>
    </location>
</feature>
<dbReference type="Gene3D" id="3.30.70.1290">
    <property type="entry name" value="Transposase IS200-like"/>
    <property type="match status" value="1"/>
</dbReference>
<proteinExistence type="predicted"/>
<dbReference type="GO" id="GO:0006313">
    <property type="term" value="P:DNA transposition"/>
    <property type="evidence" value="ECO:0007669"/>
    <property type="project" value="InterPro"/>
</dbReference>
<dbReference type="GO" id="GO:0004803">
    <property type="term" value="F:transposase activity"/>
    <property type="evidence" value="ECO:0007669"/>
    <property type="project" value="InterPro"/>
</dbReference>
<dbReference type="PANTHER" id="PTHR36966:SF1">
    <property type="entry name" value="REP-ASSOCIATED TYROSINE TRANSPOSASE"/>
    <property type="match status" value="1"/>
</dbReference>
<organism evidence="2 3">
    <name type="scientific">Mucilaginibacter xinganensis</name>
    <dbReference type="NCBI Taxonomy" id="1234841"/>
    <lineage>
        <taxon>Bacteria</taxon>
        <taxon>Pseudomonadati</taxon>
        <taxon>Bacteroidota</taxon>
        <taxon>Sphingobacteriia</taxon>
        <taxon>Sphingobacteriales</taxon>
        <taxon>Sphingobacteriaceae</taxon>
        <taxon>Mucilaginibacter</taxon>
    </lineage>
</organism>
<dbReference type="KEGG" id="muc:MuYL_3967"/>
<evidence type="ECO:0000259" key="1">
    <source>
        <dbReference type="SMART" id="SM01321"/>
    </source>
</evidence>